<dbReference type="SUPFAM" id="SSF57424">
    <property type="entry name" value="LDL receptor-like module"/>
    <property type="match status" value="1"/>
</dbReference>
<dbReference type="EMBL" id="JOJR01000171">
    <property type="protein sequence ID" value="RCN43068.1"/>
    <property type="molecule type" value="Genomic_DNA"/>
</dbReference>
<accession>A0A368GHB3</accession>
<reference evidence="3 4" key="1">
    <citation type="submission" date="2014-10" db="EMBL/GenBank/DDBJ databases">
        <title>Draft genome of the hookworm Ancylostoma caninum.</title>
        <authorList>
            <person name="Mitreva M."/>
        </authorList>
    </citation>
    <scope>NUCLEOTIDE SEQUENCE [LARGE SCALE GENOMIC DNA]</scope>
    <source>
        <strain evidence="3 4">Baltimore</strain>
    </source>
</reference>
<organism evidence="3 4">
    <name type="scientific">Ancylostoma caninum</name>
    <name type="common">Dog hookworm</name>
    <dbReference type="NCBI Taxonomy" id="29170"/>
    <lineage>
        <taxon>Eukaryota</taxon>
        <taxon>Metazoa</taxon>
        <taxon>Ecdysozoa</taxon>
        <taxon>Nematoda</taxon>
        <taxon>Chromadorea</taxon>
        <taxon>Rhabditida</taxon>
        <taxon>Rhabditina</taxon>
        <taxon>Rhabditomorpha</taxon>
        <taxon>Strongyloidea</taxon>
        <taxon>Ancylostomatidae</taxon>
        <taxon>Ancylostomatinae</taxon>
        <taxon>Ancylostoma</taxon>
    </lineage>
</organism>
<dbReference type="InterPro" id="IPR036055">
    <property type="entry name" value="LDL_receptor-like_sf"/>
</dbReference>
<proteinExistence type="predicted"/>
<dbReference type="Gene3D" id="4.10.400.10">
    <property type="entry name" value="Low-density Lipoprotein Receptor"/>
    <property type="match status" value="1"/>
</dbReference>
<comment type="caution">
    <text evidence="2">Lacks conserved residue(s) required for the propagation of feature annotation.</text>
</comment>
<dbReference type="PROSITE" id="PS50068">
    <property type="entry name" value="LDLRA_2"/>
    <property type="match status" value="1"/>
</dbReference>
<comment type="caution">
    <text evidence="3">The sequence shown here is derived from an EMBL/GenBank/DDBJ whole genome shotgun (WGS) entry which is preliminary data.</text>
</comment>
<gene>
    <name evidence="3" type="ORF">ANCCAN_10949</name>
</gene>
<evidence type="ECO:0000256" key="1">
    <source>
        <dbReference type="ARBA" id="ARBA00023157"/>
    </source>
</evidence>
<dbReference type="Proteomes" id="UP000252519">
    <property type="component" value="Unassembled WGS sequence"/>
</dbReference>
<keyword evidence="4" id="KW-1185">Reference proteome</keyword>
<dbReference type="SMART" id="SM00192">
    <property type="entry name" value="LDLa"/>
    <property type="match status" value="1"/>
</dbReference>
<protein>
    <recommendedName>
        <fullName evidence="5">Low-density lipoprotein receptor domain class A</fullName>
    </recommendedName>
</protein>
<evidence type="ECO:0000256" key="2">
    <source>
        <dbReference type="PROSITE-ProRule" id="PRU00124"/>
    </source>
</evidence>
<dbReference type="Pfam" id="PF00057">
    <property type="entry name" value="Ldl_recept_a"/>
    <property type="match status" value="1"/>
</dbReference>
<evidence type="ECO:0008006" key="5">
    <source>
        <dbReference type="Google" id="ProtNLM"/>
    </source>
</evidence>
<evidence type="ECO:0000313" key="4">
    <source>
        <dbReference type="Proteomes" id="UP000252519"/>
    </source>
</evidence>
<evidence type="ECO:0000313" key="3">
    <source>
        <dbReference type="EMBL" id="RCN43068.1"/>
    </source>
</evidence>
<name>A0A368GHB3_ANCCA</name>
<keyword evidence="1" id="KW-1015">Disulfide bond</keyword>
<sequence>YFIAAIKHHEAQQSPENYQYQEQDEEYALTDHDSFEHDTEDELAYGETAELSYGEEGFHFEDVACTDQEFRCPYLEETKCFHYDKLCDGVDDCGDGSDEVSFEVTTTCIALLFL</sequence>
<feature type="non-terminal residue" evidence="3">
    <location>
        <position position="1"/>
    </location>
</feature>
<dbReference type="AlphaFoldDB" id="A0A368GHB3"/>
<dbReference type="InterPro" id="IPR002172">
    <property type="entry name" value="LDrepeatLR_classA_rpt"/>
</dbReference>
<dbReference type="CDD" id="cd00112">
    <property type="entry name" value="LDLa"/>
    <property type="match status" value="1"/>
</dbReference>
<dbReference type="OrthoDB" id="5847076at2759"/>
<dbReference type="STRING" id="29170.A0A368GHB3"/>